<dbReference type="RefSeq" id="WP_010602056.1">
    <property type="nucleotide sequence ID" value="NZ_JAPJUH010000005.1"/>
</dbReference>
<protein>
    <submittedName>
        <fullName evidence="2">Uncharacterized protein</fullName>
    </submittedName>
</protein>
<dbReference type="AlphaFoldDB" id="A0A9X3DK90"/>
<feature type="signal peptide" evidence="1">
    <location>
        <begin position="1"/>
        <end position="19"/>
    </location>
</feature>
<name>A0A9X3DK90_9SPHI</name>
<dbReference type="EMBL" id="JAPJUH010000005">
    <property type="protein sequence ID" value="MCX3266403.1"/>
    <property type="molecule type" value="Genomic_DNA"/>
</dbReference>
<feature type="chain" id="PRO_5040756759" evidence="1">
    <location>
        <begin position="20"/>
        <end position="170"/>
    </location>
</feature>
<dbReference type="Proteomes" id="UP001142592">
    <property type="component" value="Unassembled WGS sequence"/>
</dbReference>
<gene>
    <name evidence="2" type="ORF">OQZ29_16705</name>
</gene>
<evidence type="ECO:0000313" key="3">
    <source>
        <dbReference type="Proteomes" id="UP001142592"/>
    </source>
</evidence>
<comment type="caution">
    <text evidence="2">The sequence shown here is derived from an EMBL/GenBank/DDBJ whole genome shotgun (WGS) entry which is preliminary data.</text>
</comment>
<accession>A0A9X3DK90</accession>
<evidence type="ECO:0000313" key="2">
    <source>
        <dbReference type="EMBL" id="MCX3266403.1"/>
    </source>
</evidence>
<evidence type="ECO:0000256" key="1">
    <source>
        <dbReference type="SAM" id="SignalP"/>
    </source>
</evidence>
<sequence length="170" mass="19892">MKSKLILVCLSILSLNIYAQSGNRKEIASYINTILNQGLNIRFTNIENRSPFNYIRFVDRKDRVILGFYGSDNANDTRGVLYQFNPADILSFEKVSEIRSNPMGIIRLTFPSKSVKYSYSWRIKKSQDWFFMLTECVEIPYLSTDESQYDHLVQAFKNLQIDYGNTKKKR</sequence>
<proteinExistence type="predicted"/>
<keyword evidence="1" id="KW-0732">Signal</keyword>
<organism evidence="2 3">
    <name type="scientific">Pedobacter agri</name>
    <dbReference type="NCBI Taxonomy" id="454586"/>
    <lineage>
        <taxon>Bacteria</taxon>
        <taxon>Pseudomonadati</taxon>
        <taxon>Bacteroidota</taxon>
        <taxon>Sphingobacteriia</taxon>
        <taxon>Sphingobacteriales</taxon>
        <taxon>Sphingobacteriaceae</taxon>
        <taxon>Pedobacter</taxon>
    </lineage>
</organism>
<keyword evidence="3" id="KW-1185">Reference proteome</keyword>
<reference evidence="2" key="1">
    <citation type="submission" date="2022-11" db="EMBL/GenBank/DDBJ databases">
        <authorList>
            <person name="Graham C."/>
            <person name="Newman J.D."/>
        </authorList>
    </citation>
    <scope>NUCLEOTIDE SEQUENCE</scope>
    <source>
        <strain evidence="2">DSM 19486</strain>
    </source>
</reference>